<keyword evidence="1" id="KW-1185">Reference proteome</keyword>
<dbReference type="CTD" id="118487"/>
<evidence type="ECO:0000313" key="1">
    <source>
        <dbReference type="Proteomes" id="UP001652642"/>
    </source>
</evidence>
<dbReference type="PANTHER" id="PTHR31278:SF2">
    <property type="entry name" value="SMALL RIBOSOMAL SUBUNIT PROTEIN MS37"/>
    <property type="match status" value="1"/>
</dbReference>
<reference evidence="2" key="1">
    <citation type="submission" date="2025-08" db="UniProtKB">
        <authorList>
            <consortium name="RefSeq"/>
        </authorList>
    </citation>
    <scope>IDENTIFICATION</scope>
</reference>
<name>A0A6J0TIF8_9SAUR</name>
<dbReference type="InterPro" id="IPR033620">
    <property type="entry name" value="Ribosomal_mS37_met"/>
</dbReference>
<dbReference type="GO" id="GO:0005654">
    <property type="term" value="C:nucleoplasm"/>
    <property type="evidence" value="ECO:0007669"/>
    <property type="project" value="TreeGrafter"/>
</dbReference>
<accession>A0A6J0TIF8</accession>
<gene>
    <name evidence="2" type="primary">CHCHD1</name>
</gene>
<evidence type="ECO:0000313" key="2">
    <source>
        <dbReference type="RefSeq" id="XP_020646815.2"/>
    </source>
</evidence>
<protein>
    <submittedName>
        <fullName evidence="2">Small ribosomal subunit protein mS37</fullName>
    </submittedName>
</protein>
<dbReference type="KEGG" id="pvt:110077757"/>
<dbReference type="GO" id="GO:0005761">
    <property type="term" value="C:mitochondrial ribosome"/>
    <property type="evidence" value="ECO:0007669"/>
    <property type="project" value="InterPro"/>
</dbReference>
<dbReference type="PANTHER" id="PTHR31278">
    <property type="entry name" value="CHCHD1"/>
    <property type="match status" value="1"/>
</dbReference>
<dbReference type="PROSITE" id="PS51808">
    <property type="entry name" value="CHCH"/>
    <property type="match status" value="1"/>
</dbReference>
<proteinExistence type="predicted"/>
<dbReference type="Proteomes" id="UP001652642">
    <property type="component" value="Chromosome 3"/>
</dbReference>
<dbReference type="RefSeq" id="XP_020646815.2">
    <property type="nucleotide sequence ID" value="XM_020791156.2"/>
</dbReference>
<dbReference type="OrthoDB" id="5825849at2759"/>
<organism evidence="1 2">
    <name type="scientific">Pogona vitticeps</name>
    <name type="common">central bearded dragon</name>
    <dbReference type="NCBI Taxonomy" id="103695"/>
    <lineage>
        <taxon>Eukaryota</taxon>
        <taxon>Metazoa</taxon>
        <taxon>Chordata</taxon>
        <taxon>Craniata</taxon>
        <taxon>Vertebrata</taxon>
        <taxon>Euteleostomi</taxon>
        <taxon>Lepidosauria</taxon>
        <taxon>Squamata</taxon>
        <taxon>Bifurcata</taxon>
        <taxon>Unidentata</taxon>
        <taxon>Episquamata</taxon>
        <taxon>Toxicofera</taxon>
        <taxon>Iguania</taxon>
        <taxon>Acrodonta</taxon>
        <taxon>Agamidae</taxon>
        <taxon>Amphibolurinae</taxon>
        <taxon>Pogona</taxon>
    </lineage>
</organism>
<sequence>MAAAPPTYPRWALYLAQGQKIPYKRHWVRCTHPLALADKIRRPPQYSQEPECLTEMSLMMACWKQNEFSDIACAEEIQTFLRCSSESEARRKEKMKREAMGQTGHFNLQEVNQILKEFPNIKKFS</sequence>
<dbReference type="InParanoid" id="A0A6J0TIF8"/>
<dbReference type="AlphaFoldDB" id="A0A6J0TIF8"/>
<dbReference type="GO" id="GO:0003723">
    <property type="term" value="F:RNA binding"/>
    <property type="evidence" value="ECO:0007669"/>
    <property type="project" value="TreeGrafter"/>
</dbReference>
<dbReference type="GeneID" id="110077757"/>
<dbReference type="GO" id="GO:0032543">
    <property type="term" value="P:mitochondrial translation"/>
    <property type="evidence" value="ECO:0007669"/>
    <property type="project" value="InterPro"/>
</dbReference>